<evidence type="ECO:0000256" key="15">
    <source>
        <dbReference type="PIRSR" id="PIRSR006769-1"/>
    </source>
</evidence>
<dbReference type="PIRSF" id="PIRSF006769">
    <property type="entry name" value="RibD"/>
    <property type="match status" value="1"/>
</dbReference>
<feature type="binding site" evidence="16">
    <location>
        <position position="175"/>
    </location>
    <ligand>
        <name>NADP(+)</name>
        <dbReference type="ChEBI" id="CHEBI:58349"/>
    </ligand>
</feature>
<comment type="pathway">
    <text evidence="3 14">Cofactor biosynthesis; riboflavin biosynthesis; 5-amino-6-(D-ribitylamino)uracil from GTP: step 3/4.</text>
</comment>
<keyword evidence="14" id="KW-0378">Hydrolase</keyword>
<dbReference type="PROSITE" id="PS51747">
    <property type="entry name" value="CYT_DCMP_DEAMINASES_2"/>
    <property type="match status" value="1"/>
</dbReference>
<dbReference type="EMBL" id="VFOU01000002">
    <property type="protein sequence ID" value="TQL72818.1"/>
    <property type="molecule type" value="Genomic_DNA"/>
</dbReference>
<feature type="binding site" evidence="16">
    <location>
        <position position="209"/>
    </location>
    <ligand>
        <name>substrate</name>
    </ligand>
</feature>
<feature type="binding site" evidence="16">
    <location>
        <position position="189"/>
    </location>
    <ligand>
        <name>substrate</name>
    </ligand>
</feature>
<dbReference type="GO" id="GO:0008270">
    <property type="term" value="F:zinc ion binding"/>
    <property type="evidence" value="ECO:0007669"/>
    <property type="project" value="InterPro"/>
</dbReference>
<evidence type="ECO:0000256" key="14">
    <source>
        <dbReference type="PIRNR" id="PIRNR006769"/>
    </source>
</evidence>
<evidence type="ECO:0000256" key="7">
    <source>
        <dbReference type="ARBA" id="ARBA00022723"/>
    </source>
</evidence>
<keyword evidence="8 14" id="KW-0862">Zinc</keyword>
<dbReference type="Proteomes" id="UP000319746">
    <property type="component" value="Unassembled WGS sequence"/>
</dbReference>
<comment type="similarity">
    <text evidence="4 14">In the N-terminal section; belongs to the cytidine and deoxycytidylate deaminase family.</text>
</comment>
<keyword evidence="6 14" id="KW-0686">Riboflavin biosynthesis</keyword>
<feature type="binding site" evidence="17">
    <location>
        <position position="54"/>
    </location>
    <ligand>
        <name>Zn(2+)</name>
        <dbReference type="ChEBI" id="CHEBI:29105"/>
        <note>catalytic</note>
    </ligand>
</feature>
<evidence type="ECO:0000256" key="1">
    <source>
        <dbReference type="ARBA" id="ARBA00002151"/>
    </source>
</evidence>
<comment type="function">
    <text evidence="1 14">Converts 2,5-diamino-6-(ribosylamino)-4(3h)-pyrimidinone 5'-phosphate into 5-amino-6-(ribosylamino)-2,4(1h,3h)-pyrimidinedione 5'-phosphate.</text>
</comment>
<reference evidence="19 20" key="1">
    <citation type="submission" date="2019-06" db="EMBL/GenBank/DDBJ databases">
        <title>Sequencing the genomes of 1000 actinobacteria strains.</title>
        <authorList>
            <person name="Klenk H.-P."/>
        </authorList>
    </citation>
    <scope>NUCLEOTIDE SEQUENCE [LARGE SCALE GENOMIC DNA]</scope>
    <source>
        <strain evidence="19 20">DSM 24083</strain>
    </source>
</reference>
<keyword evidence="20" id="KW-1185">Reference proteome</keyword>
<evidence type="ECO:0000256" key="13">
    <source>
        <dbReference type="ARBA" id="ARBA00049886"/>
    </source>
</evidence>
<keyword evidence="10 14" id="KW-0560">Oxidoreductase</keyword>
<feature type="binding site" evidence="16">
    <location>
        <position position="201"/>
    </location>
    <ligand>
        <name>NADP(+)</name>
        <dbReference type="ChEBI" id="CHEBI:58349"/>
    </ligand>
</feature>
<dbReference type="InterPro" id="IPR004794">
    <property type="entry name" value="Eubact_RibD"/>
</dbReference>
<sequence>MLSHAQLATAMQRAILLAHRGPAEDPNPQVGCVILDAGGIIVAEGFHNGAGTDHAEIVALTELDPTLDPAELTAVVTLEPCNHTGKTPPCAQALLAAGIGTIVYGQPDIGVESSGGATTLFAHGRQVIGGIESVATAQLIAPWHARTGQTRGHTIAKWAQSLDGRLAAADGTSQWITSATARRHVHIQRALADVIITTTATVATDDPTLTARDAAGGLLVPAPDQPLPVVFGAGPISDHAKIHGHPAVVHRGLDRAPQFTGTDLAADFAQLKDLVGCSPRVFLETGPRFLTAALAGGLVDKLLIYTAPTVLGGPYHAIGDIGISTLEERLNFSFYGVHRLDTDLVTTLRKDH</sequence>
<comment type="catalytic activity">
    <reaction evidence="12 14">
        <text>5-amino-6-(5-phospho-D-ribitylamino)uracil + NADP(+) = 5-amino-6-(5-phospho-D-ribosylamino)uracil + NADPH + H(+)</text>
        <dbReference type="Rhea" id="RHEA:17845"/>
        <dbReference type="ChEBI" id="CHEBI:15378"/>
        <dbReference type="ChEBI" id="CHEBI:57783"/>
        <dbReference type="ChEBI" id="CHEBI:58349"/>
        <dbReference type="ChEBI" id="CHEBI:58421"/>
        <dbReference type="ChEBI" id="CHEBI:58453"/>
        <dbReference type="EC" id="1.1.1.193"/>
    </reaction>
</comment>
<dbReference type="InterPro" id="IPR002734">
    <property type="entry name" value="RibDG_C"/>
</dbReference>
<proteinExistence type="inferred from homology"/>
<evidence type="ECO:0000313" key="19">
    <source>
        <dbReference type="EMBL" id="TQL72818.1"/>
    </source>
</evidence>
<evidence type="ECO:0000256" key="11">
    <source>
        <dbReference type="ARBA" id="ARBA00023268"/>
    </source>
</evidence>
<evidence type="ECO:0000256" key="3">
    <source>
        <dbReference type="ARBA" id="ARBA00004910"/>
    </source>
</evidence>
<comment type="similarity">
    <text evidence="5 14">In the C-terminal section; belongs to the HTP reductase family.</text>
</comment>
<evidence type="ECO:0000259" key="18">
    <source>
        <dbReference type="PROSITE" id="PS51747"/>
    </source>
</evidence>
<dbReference type="PANTHER" id="PTHR38011">
    <property type="entry name" value="DIHYDROFOLATE REDUCTASE FAMILY PROTEIN (AFU_ORTHOLOGUE AFUA_8G06820)"/>
    <property type="match status" value="1"/>
</dbReference>
<evidence type="ECO:0000256" key="6">
    <source>
        <dbReference type="ARBA" id="ARBA00022619"/>
    </source>
</evidence>
<feature type="binding site" evidence="16">
    <location>
        <begin position="286"/>
        <end position="292"/>
    </location>
    <ligand>
        <name>NADP(+)</name>
        <dbReference type="ChEBI" id="CHEBI:58349"/>
    </ligand>
</feature>
<dbReference type="EC" id="1.1.1.193" evidence="14"/>
<dbReference type="InterPro" id="IPR050765">
    <property type="entry name" value="Riboflavin_Biosynth_HTPR"/>
</dbReference>
<protein>
    <recommendedName>
        <fullName evidence="14">Riboflavin biosynthesis protein RibD</fullName>
    </recommendedName>
    <domain>
        <recommendedName>
            <fullName evidence="14">Diaminohydroxyphosphoribosylaminopyrimidine deaminase</fullName>
            <shortName evidence="14">DRAP deaminase</shortName>
            <ecNumber evidence="14">3.5.4.26</ecNumber>
        </recommendedName>
        <alternativeName>
            <fullName evidence="14">Riboflavin-specific deaminase</fullName>
        </alternativeName>
    </domain>
    <domain>
        <recommendedName>
            <fullName evidence="14">5-amino-6-(5-phosphoribosylamino)uracil reductase</fullName>
            <ecNumber evidence="14">1.1.1.193</ecNumber>
        </recommendedName>
        <alternativeName>
            <fullName evidence="14">HTP reductase</fullName>
        </alternativeName>
    </domain>
</protein>
<evidence type="ECO:0000256" key="4">
    <source>
        <dbReference type="ARBA" id="ARBA00005259"/>
    </source>
</evidence>
<dbReference type="SUPFAM" id="SSF53927">
    <property type="entry name" value="Cytidine deaminase-like"/>
    <property type="match status" value="1"/>
</dbReference>
<gene>
    <name evidence="19" type="ORF">FB556_1487</name>
</gene>
<comment type="catalytic activity">
    <reaction evidence="13 14">
        <text>2,5-diamino-6-hydroxy-4-(5-phosphoribosylamino)-pyrimidine + H2O + H(+) = 5-amino-6-(5-phospho-D-ribosylamino)uracil + NH4(+)</text>
        <dbReference type="Rhea" id="RHEA:21868"/>
        <dbReference type="ChEBI" id="CHEBI:15377"/>
        <dbReference type="ChEBI" id="CHEBI:15378"/>
        <dbReference type="ChEBI" id="CHEBI:28938"/>
        <dbReference type="ChEBI" id="CHEBI:58453"/>
        <dbReference type="ChEBI" id="CHEBI:58614"/>
        <dbReference type="EC" id="3.5.4.26"/>
    </reaction>
</comment>
<feature type="active site" description="Proton donor" evidence="15">
    <location>
        <position position="56"/>
    </location>
</feature>
<organism evidence="19 20">
    <name type="scientific">Enteractinococcus coprophilus</name>
    <dbReference type="NCBI Taxonomy" id="1027633"/>
    <lineage>
        <taxon>Bacteria</taxon>
        <taxon>Bacillati</taxon>
        <taxon>Actinomycetota</taxon>
        <taxon>Actinomycetes</taxon>
        <taxon>Micrococcales</taxon>
        <taxon>Micrococcaceae</taxon>
    </lineage>
</organism>
<feature type="binding site" evidence="16">
    <location>
        <position position="159"/>
    </location>
    <ligand>
        <name>NADP(+)</name>
        <dbReference type="ChEBI" id="CHEBI:58349"/>
    </ligand>
</feature>
<evidence type="ECO:0000256" key="2">
    <source>
        <dbReference type="ARBA" id="ARBA00004882"/>
    </source>
</evidence>
<evidence type="ECO:0000256" key="9">
    <source>
        <dbReference type="ARBA" id="ARBA00022857"/>
    </source>
</evidence>
<dbReference type="Gene3D" id="3.40.430.10">
    <property type="entry name" value="Dihydrofolate Reductase, subunit A"/>
    <property type="match status" value="1"/>
</dbReference>
<feature type="binding site" evidence="16">
    <location>
        <position position="173"/>
    </location>
    <ligand>
        <name>substrate</name>
    </ligand>
</feature>
<feature type="binding site" evidence="16">
    <location>
        <position position="205"/>
    </location>
    <ligand>
        <name>NADP(+)</name>
        <dbReference type="ChEBI" id="CHEBI:58349"/>
    </ligand>
</feature>
<dbReference type="InterPro" id="IPR016193">
    <property type="entry name" value="Cytidine_deaminase-like"/>
</dbReference>
<comment type="caution">
    <text evidence="19">The sequence shown here is derived from an EMBL/GenBank/DDBJ whole genome shotgun (WGS) entry which is preliminary data.</text>
</comment>
<evidence type="ECO:0000256" key="5">
    <source>
        <dbReference type="ARBA" id="ARBA00007417"/>
    </source>
</evidence>
<comment type="cofactor">
    <cofactor evidence="14 17">
        <name>Zn(2+)</name>
        <dbReference type="ChEBI" id="CHEBI:29105"/>
    </cofactor>
    <text evidence="14 17">Binds 1 zinc ion.</text>
</comment>
<dbReference type="EC" id="3.5.4.26" evidence="14"/>
<evidence type="ECO:0000256" key="12">
    <source>
        <dbReference type="ARBA" id="ARBA00049861"/>
    </source>
</evidence>
<dbReference type="NCBIfam" id="TIGR00326">
    <property type="entry name" value="eubact_ribD"/>
    <property type="match status" value="1"/>
</dbReference>
<feature type="binding site" evidence="17">
    <location>
        <position position="81"/>
    </location>
    <ligand>
        <name>Zn(2+)</name>
        <dbReference type="ChEBI" id="CHEBI:29105"/>
        <note>catalytic</note>
    </ligand>
</feature>
<dbReference type="Pfam" id="PF00383">
    <property type="entry name" value="dCMP_cyt_deam_1"/>
    <property type="match status" value="1"/>
</dbReference>
<dbReference type="InterPro" id="IPR002125">
    <property type="entry name" value="CMP_dCMP_dom"/>
</dbReference>
<dbReference type="InterPro" id="IPR024072">
    <property type="entry name" value="DHFR-like_dom_sf"/>
</dbReference>
<feature type="domain" description="CMP/dCMP-type deaminase" evidence="18">
    <location>
        <begin position="5"/>
        <end position="128"/>
    </location>
</feature>
<dbReference type="UniPathway" id="UPA00275">
    <property type="reaction ID" value="UER00401"/>
</dbReference>
<keyword evidence="11" id="KW-0511">Multifunctional enzyme</keyword>
<evidence type="ECO:0000256" key="16">
    <source>
        <dbReference type="PIRSR" id="PIRSR006769-2"/>
    </source>
</evidence>
<dbReference type="Gene3D" id="3.40.140.10">
    <property type="entry name" value="Cytidine Deaminase, domain 2"/>
    <property type="match status" value="1"/>
</dbReference>
<evidence type="ECO:0000313" key="20">
    <source>
        <dbReference type="Proteomes" id="UP000319746"/>
    </source>
</evidence>
<keyword evidence="7 14" id="KW-0479">Metal-binding</keyword>
<dbReference type="RefSeq" id="WP_170200405.1">
    <property type="nucleotide sequence ID" value="NZ_BAABAN010000004.1"/>
</dbReference>
<feature type="binding site" evidence="17">
    <location>
        <position position="90"/>
    </location>
    <ligand>
        <name>Zn(2+)</name>
        <dbReference type="ChEBI" id="CHEBI:29105"/>
        <note>catalytic</note>
    </ligand>
</feature>
<accession>A0A543AJP3</accession>
<comment type="pathway">
    <text evidence="2 14">Cofactor biosynthesis; riboflavin biosynthesis; 5-amino-6-(D-ribitylamino)uracil from GTP: step 2/4.</text>
</comment>
<evidence type="ECO:0000256" key="17">
    <source>
        <dbReference type="PIRSR" id="PIRSR006769-3"/>
    </source>
</evidence>
<dbReference type="GO" id="GO:0009231">
    <property type="term" value="P:riboflavin biosynthetic process"/>
    <property type="evidence" value="ECO:0007669"/>
    <property type="project" value="UniProtKB-UniPathway"/>
</dbReference>
<feature type="binding site" evidence="16">
    <location>
        <position position="284"/>
    </location>
    <ligand>
        <name>substrate</name>
    </ligand>
</feature>
<dbReference type="InterPro" id="IPR016192">
    <property type="entry name" value="APOBEC/CMP_deaminase_Zn-bd"/>
</dbReference>
<evidence type="ECO:0000256" key="8">
    <source>
        <dbReference type="ARBA" id="ARBA00022833"/>
    </source>
</evidence>
<keyword evidence="9 14" id="KW-0521">NADP</keyword>
<dbReference type="CDD" id="cd01284">
    <property type="entry name" value="Riboflavin_deaminase-reductase"/>
    <property type="match status" value="1"/>
</dbReference>
<dbReference type="Pfam" id="PF01872">
    <property type="entry name" value="RibD_C"/>
    <property type="match status" value="1"/>
</dbReference>
<dbReference type="AlphaFoldDB" id="A0A543AJP3"/>
<evidence type="ECO:0000256" key="10">
    <source>
        <dbReference type="ARBA" id="ARBA00023002"/>
    </source>
</evidence>
<dbReference type="GO" id="GO:0008703">
    <property type="term" value="F:5-amino-6-(5-phosphoribosylamino)uracil reductase activity"/>
    <property type="evidence" value="ECO:0007669"/>
    <property type="project" value="UniProtKB-EC"/>
</dbReference>
<dbReference type="GO" id="GO:0008835">
    <property type="term" value="F:diaminohydroxyphosphoribosylaminopyrimidine deaminase activity"/>
    <property type="evidence" value="ECO:0007669"/>
    <property type="project" value="UniProtKB-EC"/>
</dbReference>
<dbReference type="SUPFAM" id="SSF53597">
    <property type="entry name" value="Dihydrofolate reductase-like"/>
    <property type="match status" value="1"/>
</dbReference>
<dbReference type="PANTHER" id="PTHR38011:SF7">
    <property type="entry name" value="2,5-DIAMINO-6-RIBOSYLAMINO-4(3H)-PYRIMIDINONE 5'-PHOSPHATE REDUCTASE"/>
    <property type="match status" value="1"/>
</dbReference>
<name>A0A543AJP3_9MICC</name>
<feature type="binding site" evidence="16">
    <location>
        <position position="212"/>
    </location>
    <ligand>
        <name>substrate</name>
    </ligand>
</feature>
<dbReference type="PROSITE" id="PS00903">
    <property type="entry name" value="CYT_DCMP_DEAMINASES_1"/>
    <property type="match status" value="1"/>
</dbReference>